<name>A0A9J5YHX0_SOLCO</name>
<organism evidence="2 3">
    <name type="scientific">Solanum commersonii</name>
    <name type="common">Commerson's wild potato</name>
    <name type="synonym">Commerson's nightshade</name>
    <dbReference type="NCBI Taxonomy" id="4109"/>
    <lineage>
        <taxon>Eukaryota</taxon>
        <taxon>Viridiplantae</taxon>
        <taxon>Streptophyta</taxon>
        <taxon>Embryophyta</taxon>
        <taxon>Tracheophyta</taxon>
        <taxon>Spermatophyta</taxon>
        <taxon>Magnoliopsida</taxon>
        <taxon>eudicotyledons</taxon>
        <taxon>Gunneridae</taxon>
        <taxon>Pentapetalae</taxon>
        <taxon>asterids</taxon>
        <taxon>lamiids</taxon>
        <taxon>Solanales</taxon>
        <taxon>Solanaceae</taxon>
        <taxon>Solanoideae</taxon>
        <taxon>Solaneae</taxon>
        <taxon>Solanum</taxon>
    </lineage>
</organism>
<gene>
    <name evidence="2" type="ORF">H5410_031251</name>
</gene>
<feature type="region of interest" description="Disordered" evidence="1">
    <location>
        <begin position="43"/>
        <end position="62"/>
    </location>
</feature>
<dbReference type="EMBL" id="JACXVP010000006">
    <property type="protein sequence ID" value="KAG5599881.1"/>
    <property type="molecule type" value="Genomic_DNA"/>
</dbReference>
<dbReference type="AlphaFoldDB" id="A0A9J5YHX0"/>
<evidence type="ECO:0000256" key="1">
    <source>
        <dbReference type="SAM" id="MobiDB-lite"/>
    </source>
</evidence>
<accession>A0A9J5YHX0</accession>
<sequence length="62" mass="7313">MLASGKILGNKQNRQEWMVRGRNKYKRDKNDIEGVMHYLDENSFEAPREDKQANMEEDRGKG</sequence>
<dbReference type="Proteomes" id="UP000824120">
    <property type="component" value="Chromosome 6"/>
</dbReference>
<proteinExistence type="predicted"/>
<evidence type="ECO:0000313" key="2">
    <source>
        <dbReference type="EMBL" id="KAG5599881.1"/>
    </source>
</evidence>
<protein>
    <submittedName>
        <fullName evidence="2">Uncharacterized protein</fullName>
    </submittedName>
</protein>
<evidence type="ECO:0000313" key="3">
    <source>
        <dbReference type="Proteomes" id="UP000824120"/>
    </source>
</evidence>
<keyword evidence="3" id="KW-1185">Reference proteome</keyword>
<reference evidence="2 3" key="1">
    <citation type="submission" date="2020-09" db="EMBL/GenBank/DDBJ databases">
        <title>De no assembly of potato wild relative species, Solanum commersonii.</title>
        <authorList>
            <person name="Cho K."/>
        </authorList>
    </citation>
    <scope>NUCLEOTIDE SEQUENCE [LARGE SCALE GENOMIC DNA]</scope>
    <source>
        <strain evidence="2">LZ3.2</strain>
        <tissue evidence="2">Leaf</tissue>
    </source>
</reference>
<comment type="caution">
    <text evidence="2">The sequence shown here is derived from an EMBL/GenBank/DDBJ whole genome shotgun (WGS) entry which is preliminary data.</text>
</comment>